<dbReference type="PANTHER" id="PTHR10953">
    <property type="entry name" value="UBIQUITIN-ACTIVATING ENZYME E1"/>
    <property type="match status" value="1"/>
</dbReference>
<evidence type="ECO:0000259" key="1">
    <source>
        <dbReference type="Pfam" id="PF00899"/>
    </source>
</evidence>
<keyword evidence="3" id="KW-1185">Reference proteome</keyword>
<dbReference type="Pfam" id="PF00899">
    <property type="entry name" value="ThiF"/>
    <property type="match status" value="1"/>
</dbReference>
<dbReference type="RefSeq" id="WP_376867325.1">
    <property type="nucleotide sequence ID" value="NZ_JBHRYB010000013.1"/>
</dbReference>
<name>A0ABV7VUX5_9GAMM</name>
<comment type="caution">
    <text evidence="2">The sequence shown here is derived from an EMBL/GenBank/DDBJ whole genome shotgun (WGS) entry which is preliminary data.</text>
</comment>
<dbReference type="Gene3D" id="3.40.50.720">
    <property type="entry name" value="NAD(P)-binding Rossmann-like Domain"/>
    <property type="match status" value="1"/>
</dbReference>
<dbReference type="Proteomes" id="UP001595722">
    <property type="component" value="Unassembled WGS sequence"/>
</dbReference>
<dbReference type="SUPFAM" id="SSF69572">
    <property type="entry name" value="Activating enzymes of the ubiquitin-like proteins"/>
    <property type="match status" value="1"/>
</dbReference>
<dbReference type="PANTHER" id="PTHR10953:SF102">
    <property type="entry name" value="ADENYLYLTRANSFERASE AND SULFURTRANSFERASE MOCS3"/>
    <property type="match status" value="1"/>
</dbReference>
<sequence length="248" mass="26885">MNDQQLLRYSRHILLPGMDIEGQQALLDAHVLVVGAGGLGCPVIQYLAAAGVGELTLVDDDLVELSNLQRQTAHGSDDIGKAKVMSAQHEVLRLNPDCRVNAVQQRADSAWLQQTLSQTPIDLVLDCTDNASIRYLLNQVCLERKIPWVSGAAVGLSGQVTVFDPRLPDSPCYRCLYPQLDDQQLSCSESGVLSPLVGVVGSMQALEAIKLLADIGRPLVGRLLTLDASSSEWRCWTLKPAADCPDCR</sequence>
<feature type="domain" description="THIF-type NAD/FAD binding fold" evidence="1">
    <location>
        <begin position="9"/>
        <end position="245"/>
    </location>
</feature>
<evidence type="ECO:0000313" key="3">
    <source>
        <dbReference type="Proteomes" id="UP001595722"/>
    </source>
</evidence>
<gene>
    <name evidence="2" type="ORF">ACFOMG_13500</name>
</gene>
<accession>A0ABV7VUX5</accession>
<dbReference type="EMBL" id="JBHRYB010000013">
    <property type="protein sequence ID" value="MFC3681115.1"/>
    <property type="molecule type" value="Genomic_DNA"/>
</dbReference>
<reference evidence="3" key="1">
    <citation type="journal article" date="2019" name="Int. J. Syst. Evol. Microbiol.">
        <title>The Global Catalogue of Microorganisms (GCM) 10K type strain sequencing project: providing services to taxonomists for standard genome sequencing and annotation.</title>
        <authorList>
            <consortium name="The Broad Institute Genomics Platform"/>
            <consortium name="The Broad Institute Genome Sequencing Center for Infectious Disease"/>
            <person name="Wu L."/>
            <person name="Ma J."/>
        </authorList>
    </citation>
    <scope>NUCLEOTIDE SEQUENCE [LARGE SCALE GENOMIC DNA]</scope>
    <source>
        <strain evidence="3">KCTC 42424</strain>
    </source>
</reference>
<evidence type="ECO:0000313" key="2">
    <source>
        <dbReference type="EMBL" id="MFC3681115.1"/>
    </source>
</evidence>
<organism evidence="2 3">
    <name type="scientific">Bacterioplanoides pacificum</name>
    <dbReference type="NCBI Taxonomy" id="1171596"/>
    <lineage>
        <taxon>Bacteria</taxon>
        <taxon>Pseudomonadati</taxon>
        <taxon>Pseudomonadota</taxon>
        <taxon>Gammaproteobacteria</taxon>
        <taxon>Oceanospirillales</taxon>
        <taxon>Oceanospirillaceae</taxon>
        <taxon>Bacterioplanoides</taxon>
    </lineage>
</organism>
<dbReference type="InterPro" id="IPR035985">
    <property type="entry name" value="Ubiquitin-activating_enz"/>
</dbReference>
<dbReference type="InterPro" id="IPR045886">
    <property type="entry name" value="ThiF/MoeB/HesA"/>
</dbReference>
<dbReference type="CDD" id="cd00757">
    <property type="entry name" value="ThiF_MoeB_HesA_family"/>
    <property type="match status" value="1"/>
</dbReference>
<protein>
    <submittedName>
        <fullName evidence="2">HesA/MoeB/ThiF family protein</fullName>
    </submittedName>
</protein>
<dbReference type="InterPro" id="IPR000594">
    <property type="entry name" value="ThiF_NAD_FAD-bd"/>
</dbReference>
<proteinExistence type="predicted"/>
<dbReference type="NCBIfam" id="NF004281">
    <property type="entry name" value="PRK05690.1"/>
    <property type="match status" value="1"/>
</dbReference>